<dbReference type="AlphaFoldDB" id="A0A7W2ISF1"/>
<dbReference type="RefSeq" id="WP_182106625.1">
    <property type="nucleotide sequence ID" value="NZ_JACFYF010000001.1"/>
</dbReference>
<dbReference type="EMBL" id="JACFYF010000001">
    <property type="protein sequence ID" value="MBA5761436.1"/>
    <property type="molecule type" value="Genomic_DNA"/>
</dbReference>
<dbReference type="Pfam" id="PF12669">
    <property type="entry name" value="FeoB_associated"/>
    <property type="match status" value="1"/>
</dbReference>
<keyword evidence="1" id="KW-0812">Transmembrane</keyword>
<proteinExistence type="predicted"/>
<evidence type="ECO:0000256" key="1">
    <source>
        <dbReference type="SAM" id="Phobius"/>
    </source>
</evidence>
<comment type="caution">
    <text evidence="2">The sequence shown here is derived from an EMBL/GenBank/DDBJ whole genome shotgun (WGS) entry which is preliminary data.</text>
</comment>
<name>A0A7W2ISF1_9VIBR</name>
<feature type="transmembrane region" description="Helical" evidence="1">
    <location>
        <begin position="6"/>
        <end position="26"/>
    </location>
</feature>
<keyword evidence="3" id="KW-1185">Reference proteome</keyword>
<reference evidence="2 3" key="1">
    <citation type="submission" date="2020-07" db="EMBL/GenBank/DDBJ databases">
        <title>Vibrio marinisediminis sp. nov., isolated from marine sediment.</title>
        <authorList>
            <person name="Ji X."/>
        </authorList>
    </citation>
    <scope>NUCLEOTIDE SEQUENCE [LARGE SCALE GENOMIC DNA]</scope>
    <source>
        <strain evidence="2 3">404</strain>
    </source>
</reference>
<sequence>MYEQAFSFWDITLTTLIVAGTAYYIYHKLFRKKNGCGSGCSSCPSSIKKK</sequence>
<gene>
    <name evidence="2" type="ORF">H2O73_03680</name>
</gene>
<accession>A0A7W2ISF1</accession>
<evidence type="ECO:0000313" key="2">
    <source>
        <dbReference type="EMBL" id="MBA5761436.1"/>
    </source>
</evidence>
<dbReference type="Proteomes" id="UP000571701">
    <property type="component" value="Unassembled WGS sequence"/>
</dbReference>
<organism evidence="2 3">
    <name type="scientific">Vibrio marinisediminis</name>
    <dbReference type="NCBI Taxonomy" id="2758441"/>
    <lineage>
        <taxon>Bacteria</taxon>
        <taxon>Pseudomonadati</taxon>
        <taxon>Pseudomonadota</taxon>
        <taxon>Gammaproteobacteria</taxon>
        <taxon>Vibrionales</taxon>
        <taxon>Vibrionaceae</taxon>
        <taxon>Vibrio</taxon>
    </lineage>
</organism>
<keyword evidence="1" id="KW-0472">Membrane</keyword>
<keyword evidence="1" id="KW-1133">Transmembrane helix</keyword>
<protein>
    <submittedName>
        <fullName evidence="2">FeoB-associated Cys-rich membrane protein</fullName>
    </submittedName>
</protein>
<evidence type="ECO:0000313" key="3">
    <source>
        <dbReference type="Proteomes" id="UP000571701"/>
    </source>
</evidence>